<evidence type="ECO:0000313" key="1">
    <source>
        <dbReference type="EMBL" id="KKM97243.1"/>
    </source>
</evidence>
<accession>A0A0F9LUZ4</accession>
<gene>
    <name evidence="1" type="ORF">LCGC14_1170060</name>
</gene>
<comment type="caution">
    <text evidence="1">The sequence shown here is derived from an EMBL/GenBank/DDBJ whole genome shotgun (WGS) entry which is preliminary data.</text>
</comment>
<protein>
    <submittedName>
        <fullName evidence="1">Uncharacterized protein</fullName>
    </submittedName>
</protein>
<reference evidence="1" key="1">
    <citation type="journal article" date="2015" name="Nature">
        <title>Complex archaea that bridge the gap between prokaryotes and eukaryotes.</title>
        <authorList>
            <person name="Spang A."/>
            <person name="Saw J.H."/>
            <person name="Jorgensen S.L."/>
            <person name="Zaremba-Niedzwiedzka K."/>
            <person name="Martijn J."/>
            <person name="Lind A.E."/>
            <person name="van Eijk R."/>
            <person name="Schleper C."/>
            <person name="Guy L."/>
            <person name="Ettema T.J."/>
        </authorList>
    </citation>
    <scope>NUCLEOTIDE SEQUENCE</scope>
</reference>
<dbReference type="EMBL" id="LAZR01005771">
    <property type="protein sequence ID" value="KKM97243.1"/>
    <property type="molecule type" value="Genomic_DNA"/>
</dbReference>
<dbReference type="AlphaFoldDB" id="A0A0F9LUZ4"/>
<proteinExistence type="predicted"/>
<sequence length="70" mass="7564">MGYQRVGTCSICGGNVMGHRGGWWSINPPPPDECADCGAVAQLDIIKMHPAPRPREIYTSQTTTDGNPIH</sequence>
<organism evidence="1">
    <name type="scientific">marine sediment metagenome</name>
    <dbReference type="NCBI Taxonomy" id="412755"/>
    <lineage>
        <taxon>unclassified sequences</taxon>
        <taxon>metagenomes</taxon>
        <taxon>ecological metagenomes</taxon>
    </lineage>
</organism>
<name>A0A0F9LUZ4_9ZZZZ</name>